<dbReference type="Proteomes" id="UP001595755">
    <property type="component" value="Unassembled WGS sequence"/>
</dbReference>
<dbReference type="InterPro" id="IPR002110">
    <property type="entry name" value="Ankyrin_rpt"/>
</dbReference>
<sequence length="262" mass="28049">MNIVIISENDPLSVILIKSIRTGDVPGLQKLLTGNPGLATVRIIGGDTCNGNVSRTLLHVATDWPGHFPNGAAMVKELVNAGADVNARITGLPHGETPLHWAASSDDIEVLDTLLDVGADIEASGAVIANGTPLDDAVAFGQWKAASRLVERGAEFTLWHAAALGLLDDLEAHFAGITLSRRYPWGASHNPPPDEVTVAFWCACHGGQRHSAEYLLKRGAELNWISVWDGLTPLDAAQRSTTGELVQWLRNRGAKSAKELHR</sequence>
<dbReference type="PANTHER" id="PTHR24193">
    <property type="entry name" value="ANKYRIN REPEAT PROTEIN"/>
    <property type="match status" value="1"/>
</dbReference>
<dbReference type="Gene3D" id="1.25.40.20">
    <property type="entry name" value="Ankyrin repeat-containing domain"/>
    <property type="match status" value="2"/>
</dbReference>
<evidence type="ECO:0000313" key="5">
    <source>
        <dbReference type="Proteomes" id="UP001595755"/>
    </source>
</evidence>
<protein>
    <submittedName>
        <fullName evidence="4">Ankyrin repeat domain-containing protein</fullName>
    </submittedName>
</protein>
<organism evidence="4 5">
    <name type="scientific">Cohnella boryungensis</name>
    <dbReference type="NCBI Taxonomy" id="768479"/>
    <lineage>
        <taxon>Bacteria</taxon>
        <taxon>Bacillati</taxon>
        <taxon>Bacillota</taxon>
        <taxon>Bacilli</taxon>
        <taxon>Bacillales</taxon>
        <taxon>Paenibacillaceae</taxon>
        <taxon>Cohnella</taxon>
    </lineage>
</organism>
<evidence type="ECO:0000256" key="2">
    <source>
        <dbReference type="ARBA" id="ARBA00023043"/>
    </source>
</evidence>
<comment type="caution">
    <text evidence="4">The sequence shown here is derived from an EMBL/GenBank/DDBJ whole genome shotgun (WGS) entry which is preliminary data.</text>
</comment>
<dbReference type="PANTHER" id="PTHR24193:SF121">
    <property type="entry name" value="ADA2A-CONTAINING COMPLEX COMPONENT 3, ISOFORM D"/>
    <property type="match status" value="1"/>
</dbReference>
<dbReference type="SMART" id="SM00248">
    <property type="entry name" value="ANK"/>
    <property type="match status" value="5"/>
</dbReference>
<keyword evidence="5" id="KW-1185">Reference proteome</keyword>
<dbReference type="Pfam" id="PF12796">
    <property type="entry name" value="Ank_2"/>
    <property type="match status" value="1"/>
</dbReference>
<dbReference type="InterPro" id="IPR050663">
    <property type="entry name" value="Ankyrin-SOCS_Box"/>
</dbReference>
<feature type="repeat" description="ANK" evidence="3">
    <location>
        <begin position="94"/>
        <end position="126"/>
    </location>
</feature>
<keyword evidence="1" id="KW-0677">Repeat</keyword>
<dbReference type="SUPFAM" id="SSF48403">
    <property type="entry name" value="Ankyrin repeat"/>
    <property type="match status" value="1"/>
</dbReference>
<accession>A0ABV8SI11</accession>
<dbReference type="PRINTS" id="PR01415">
    <property type="entry name" value="ANKYRIN"/>
</dbReference>
<name>A0ABV8SI11_9BACL</name>
<dbReference type="PROSITE" id="PS50297">
    <property type="entry name" value="ANK_REP_REGION"/>
    <property type="match status" value="1"/>
</dbReference>
<reference evidence="5" key="1">
    <citation type="journal article" date="2019" name="Int. J. Syst. Evol. Microbiol.">
        <title>The Global Catalogue of Microorganisms (GCM) 10K type strain sequencing project: providing services to taxonomists for standard genome sequencing and annotation.</title>
        <authorList>
            <consortium name="The Broad Institute Genomics Platform"/>
            <consortium name="The Broad Institute Genome Sequencing Center for Infectious Disease"/>
            <person name="Wu L."/>
            <person name="Ma J."/>
        </authorList>
    </citation>
    <scope>NUCLEOTIDE SEQUENCE [LARGE SCALE GENOMIC DNA]</scope>
    <source>
        <strain evidence="5">CGMCC 4.1641</strain>
    </source>
</reference>
<dbReference type="InterPro" id="IPR036770">
    <property type="entry name" value="Ankyrin_rpt-contain_sf"/>
</dbReference>
<keyword evidence="2 3" id="KW-0040">ANK repeat</keyword>
<gene>
    <name evidence="4" type="ORF">ACFO1S_24670</name>
</gene>
<proteinExistence type="predicted"/>
<evidence type="ECO:0000256" key="3">
    <source>
        <dbReference type="PROSITE-ProRule" id="PRU00023"/>
    </source>
</evidence>
<evidence type="ECO:0000256" key="1">
    <source>
        <dbReference type="ARBA" id="ARBA00022737"/>
    </source>
</evidence>
<dbReference type="RefSeq" id="WP_204602422.1">
    <property type="nucleotide sequence ID" value="NZ_JBHSED010000065.1"/>
</dbReference>
<dbReference type="PROSITE" id="PS50088">
    <property type="entry name" value="ANK_REPEAT"/>
    <property type="match status" value="1"/>
</dbReference>
<dbReference type="EMBL" id="JBHSED010000065">
    <property type="protein sequence ID" value="MFC4306617.1"/>
    <property type="molecule type" value="Genomic_DNA"/>
</dbReference>
<evidence type="ECO:0000313" key="4">
    <source>
        <dbReference type="EMBL" id="MFC4306617.1"/>
    </source>
</evidence>